<dbReference type="FunFam" id="1.25.40.10:FF:000289">
    <property type="entry name" value="RNA polymerase-associated protein CTR9 homolog"/>
    <property type="match status" value="1"/>
</dbReference>
<feature type="compositionally biased region" description="Basic and acidic residues" evidence="5">
    <location>
        <begin position="897"/>
        <end position="914"/>
    </location>
</feature>
<dbReference type="Pfam" id="PF13432">
    <property type="entry name" value="TPR_16"/>
    <property type="match status" value="1"/>
</dbReference>
<feature type="repeat" description="TPR" evidence="3">
    <location>
        <begin position="197"/>
        <end position="230"/>
    </location>
</feature>
<evidence type="ECO:0000256" key="4">
    <source>
        <dbReference type="SAM" id="Coils"/>
    </source>
</evidence>
<dbReference type="InterPro" id="IPR011990">
    <property type="entry name" value="TPR-like_helical_dom_sf"/>
</dbReference>
<dbReference type="GO" id="GO:0006368">
    <property type="term" value="P:transcription elongation by RNA polymerase II"/>
    <property type="evidence" value="ECO:0007669"/>
    <property type="project" value="TreeGrafter"/>
</dbReference>
<dbReference type="GO" id="GO:0000993">
    <property type="term" value="F:RNA polymerase II complex binding"/>
    <property type="evidence" value="ECO:0007669"/>
    <property type="project" value="TreeGrafter"/>
</dbReference>
<evidence type="ECO:0008006" key="8">
    <source>
        <dbReference type="Google" id="ProtNLM"/>
    </source>
</evidence>
<dbReference type="PROSITE" id="PS50293">
    <property type="entry name" value="TPR_REGION"/>
    <property type="match status" value="1"/>
</dbReference>
<reference evidence="6 7" key="1">
    <citation type="submission" date="2024-03" db="EMBL/GenBank/DDBJ databases">
        <title>Adaptation during the transition from Ophiocordyceps entomopathogen to insect associate is accompanied by gene loss and intensified selection.</title>
        <authorList>
            <person name="Ward C.M."/>
            <person name="Onetto C.A."/>
            <person name="Borneman A.R."/>
        </authorList>
    </citation>
    <scope>NUCLEOTIDE SEQUENCE [LARGE SCALE GENOMIC DNA]</scope>
    <source>
        <strain evidence="6">AWRI1</strain>
        <tissue evidence="6">Single Adult Female</tissue>
    </source>
</reference>
<dbReference type="SMART" id="SM00028">
    <property type="entry name" value="TPR"/>
    <property type="match status" value="11"/>
</dbReference>
<feature type="repeat" description="TPR" evidence="3">
    <location>
        <begin position="533"/>
        <end position="566"/>
    </location>
</feature>
<dbReference type="PROSITE" id="PS50005">
    <property type="entry name" value="TPR"/>
    <property type="match status" value="5"/>
</dbReference>
<keyword evidence="4" id="KW-0175">Coiled coil</keyword>
<dbReference type="EMBL" id="JBBCAQ010000002">
    <property type="protein sequence ID" value="KAK7605517.1"/>
    <property type="molecule type" value="Genomic_DNA"/>
</dbReference>
<feature type="coiled-coil region" evidence="4">
    <location>
        <begin position="836"/>
        <end position="886"/>
    </location>
</feature>
<evidence type="ECO:0000256" key="5">
    <source>
        <dbReference type="SAM" id="MobiDB-lite"/>
    </source>
</evidence>
<keyword evidence="7" id="KW-1185">Reference proteome</keyword>
<organism evidence="6 7">
    <name type="scientific">Parthenolecanium corni</name>
    <dbReference type="NCBI Taxonomy" id="536013"/>
    <lineage>
        <taxon>Eukaryota</taxon>
        <taxon>Metazoa</taxon>
        <taxon>Ecdysozoa</taxon>
        <taxon>Arthropoda</taxon>
        <taxon>Hexapoda</taxon>
        <taxon>Insecta</taxon>
        <taxon>Pterygota</taxon>
        <taxon>Neoptera</taxon>
        <taxon>Paraneoptera</taxon>
        <taxon>Hemiptera</taxon>
        <taxon>Sternorrhyncha</taxon>
        <taxon>Coccoidea</taxon>
        <taxon>Coccidae</taxon>
        <taxon>Parthenolecanium</taxon>
    </lineage>
</organism>
<gene>
    <name evidence="6" type="ORF">V9T40_007375</name>
</gene>
<sequence length="1299" mass="149750">MKSIEIPLRDTDDEVIELNFDQLPVGNETLGVLKQENAHLNIWVTLALEYYRRGHVNDFINLLETSKLEANIDYPEFERDQMRALDLLASFYVQQANKEKLKDKKNELFAKADQLFNAADKIIMYDQGHLMGRAYFSMLEGDKMDQADAQFNFVLNQSPHNIPALLGKACIFFNRKDYKGALAYYKRVIRRNPRSPAVVRVGIGHCYLKLGNHDKAIAAFERALQLDPQCVGALVGLAISRINRQEADDIRSGVNMLSKAYSIDSTNPMVLNHLANHFFFKKDYTKAQHLALHAFHKTENEAMRAESCYQMARTFHVQADYDQAFQYYYQATQFASPNFVLPHYGLGQMYIYRHDTENAAQCFEKVLKAQPGNYETMKILGSLYATSTSQSKRDIAKNYLKKVTEQFPDDVEAWIELAQILEQSDLQGSLQAYNTACHIMKENIQAEIPPEILNNISALLYRLGNLEESRDKFNESLTRCKREAEQEIHDPTYYNSIAVTITYNLARVNEALYHFDVSESLYKEILKEHPNYIDCYLRLGCMARDKNQIYEASDWFKEALRIDTDHPDAWSLLGNLHLAKCEWGPGQKKFERILKNPQYAFDSYSIIALGNIWLQALYIPTKDKSREKVLQERALSMYMKVLKSDPRNIWAANGVGCVLAHKGCVNEARDIFAQVREATADFCDVWLNIAHIYVEQKQYISAIQMYENCMKKFFKHHNIEVLQYLGRAYYRAGKYKEAKFIFLKARRIAPHDTVILYNIALVLQRLATQILKDEKSNLDNVLQAVHELGLSHRYFQYLAVHGDRMRYDVSLADCEAKQCQDLLSQAQYHVARARKVDEEEKQLRKKQEEEREIFRQRQLEEAKKAEEKQRLQLEEMLQKRQEFKEKTKGALIFAEMPSDKKSKGRGRGRDKDYISDTDSDAGPRDGSPSAEPKPSKAKRRKSEGIKEKKKRGRKRREEDSGGSGSDKPPRAKKGRKTKEKEKKAKDSGLTTKQKMRIVSKATISSSDSDSDDNRLRIASGIVKNTNLFASSLKKLNFMFTVVHEAIRDQDQDLFRGLVPVLGADTPGAAHVLVPDRDHVLDPDHSHVPDLDHVPGPDRSHIPNLDRVLDHSRALILVLYRALVLIRDHDPVLVRDHDPVHDHDPVLVRDHALVRDHVPALVLDLHLDLDLCHIRQLVLDLRHDRRLVHGQHPHPFLDRHLNRLHNVIPRRLRIDKTKAFSTSVKSAYPYFRKVLMLKNETCKSVRYPVKLFLSTSVTRYLCSVALNFLTSSKEENELCSINSASRCISTFTVRFSGKRY</sequence>
<dbReference type="Proteomes" id="UP001367676">
    <property type="component" value="Unassembled WGS sequence"/>
</dbReference>
<protein>
    <recommendedName>
        <fullName evidence="8">RNA polymerase-associated protein CTR9-like protein</fullName>
    </recommendedName>
</protein>
<dbReference type="Pfam" id="PF13181">
    <property type="entry name" value="TPR_8"/>
    <property type="match status" value="2"/>
</dbReference>
<evidence type="ECO:0000256" key="1">
    <source>
        <dbReference type="ARBA" id="ARBA00022737"/>
    </source>
</evidence>
<dbReference type="GO" id="GO:0006355">
    <property type="term" value="P:regulation of DNA-templated transcription"/>
    <property type="evidence" value="ECO:0007669"/>
    <property type="project" value="InterPro"/>
</dbReference>
<name>A0AAN9TXB0_9HEMI</name>
<dbReference type="InterPro" id="IPR019734">
    <property type="entry name" value="TPR_rpt"/>
</dbReference>
<evidence type="ECO:0000313" key="6">
    <source>
        <dbReference type="EMBL" id="KAK7605517.1"/>
    </source>
</evidence>
<dbReference type="InterPro" id="IPR031101">
    <property type="entry name" value="Ctr9"/>
</dbReference>
<feature type="region of interest" description="Disordered" evidence="5">
    <location>
        <begin position="888"/>
        <end position="1012"/>
    </location>
</feature>
<dbReference type="Pfam" id="PF13174">
    <property type="entry name" value="TPR_6"/>
    <property type="match status" value="1"/>
</dbReference>
<dbReference type="PANTHER" id="PTHR14027">
    <property type="entry name" value="RNA POLYMERASE-ASSOCIATED PROTEIN CTR9"/>
    <property type="match status" value="1"/>
</dbReference>
<dbReference type="Pfam" id="PF13424">
    <property type="entry name" value="TPR_12"/>
    <property type="match status" value="1"/>
</dbReference>
<feature type="repeat" description="TPR" evidence="3">
    <location>
        <begin position="719"/>
        <end position="752"/>
    </location>
</feature>
<dbReference type="FunFam" id="1.25.40.10:FF:000069">
    <property type="entry name" value="CTR9 homolog, Paf1/RNA polymerase II complex component"/>
    <property type="match status" value="1"/>
</dbReference>
<dbReference type="Gene3D" id="1.25.40.10">
    <property type="entry name" value="Tetratricopeptide repeat domain"/>
    <property type="match status" value="3"/>
</dbReference>
<dbReference type="SUPFAM" id="SSF48452">
    <property type="entry name" value="TPR-like"/>
    <property type="match status" value="2"/>
</dbReference>
<feature type="repeat" description="TPR" evidence="3">
    <location>
        <begin position="162"/>
        <end position="195"/>
    </location>
</feature>
<accession>A0AAN9TXB0</accession>
<keyword evidence="2 3" id="KW-0802">TPR repeat</keyword>
<dbReference type="PANTHER" id="PTHR14027:SF2">
    <property type="entry name" value="RNA POLYMERASE-ASSOCIATED PROTEIN CTR9 HOMOLOG"/>
    <property type="match status" value="1"/>
</dbReference>
<feature type="compositionally biased region" description="Basic residues" evidence="5">
    <location>
        <begin position="935"/>
        <end position="954"/>
    </location>
</feature>
<comment type="caution">
    <text evidence="6">The sequence shown here is derived from an EMBL/GenBank/DDBJ whole genome shotgun (WGS) entry which is preliminary data.</text>
</comment>
<dbReference type="Pfam" id="PF00515">
    <property type="entry name" value="TPR_1"/>
    <property type="match status" value="1"/>
</dbReference>
<proteinExistence type="predicted"/>
<feature type="repeat" description="TPR" evidence="3">
    <location>
        <begin position="340"/>
        <end position="373"/>
    </location>
</feature>
<evidence type="ECO:0000256" key="3">
    <source>
        <dbReference type="PROSITE-ProRule" id="PRU00339"/>
    </source>
</evidence>
<keyword evidence="1" id="KW-0677">Repeat</keyword>
<dbReference type="CDD" id="cd22249">
    <property type="entry name" value="UDM1_RNF168_RNF169-like"/>
    <property type="match status" value="1"/>
</dbReference>
<evidence type="ECO:0000313" key="7">
    <source>
        <dbReference type="Proteomes" id="UP001367676"/>
    </source>
</evidence>
<evidence type="ECO:0000256" key="2">
    <source>
        <dbReference type="ARBA" id="ARBA00022803"/>
    </source>
</evidence>
<dbReference type="GO" id="GO:0016593">
    <property type="term" value="C:Cdc73/Paf1 complex"/>
    <property type="evidence" value="ECO:0007669"/>
    <property type="project" value="TreeGrafter"/>
</dbReference>
<dbReference type="FunFam" id="1.25.40.10:FF:000322">
    <property type="entry name" value="RNA polymerase-associated protein CTR9 homolog"/>
    <property type="match status" value="1"/>
</dbReference>